<reference evidence="2" key="1">
    <citation type="submission" date="2013-12" db="EMBL/GenBank/DDBJ databases">
        <authorList>
            <person name="Aslett M."/>
        </authorList>
    </citation>
    <scope>NUCLEOTIDE SEQUENCE [LARGE SCALE GENOMIC DNA]</scope>
    <source>
        <strain evidence="2">Lindley</strain>
    </source>
</reference>
<dbReference type="Proteomes" id="UP000050741">
    <property type="component" value="Unassembled WGS sequence"/>
</dbReference>
<proteinExistence type="predicted"/>
<keyword evidence="2" id="KW-1185">Reference proteome</keyword>
<name>A0A183BUD2_GLOPA</name>
<accession>A0A183BUD2</accession>
<reference evidence="2" key="2">
    <citation type="submission" date="2014-05" db="EMBL/GenBank/DDBJ databases">
        <title>The genome and life-stage specific transcriptomes of Globodera pallida elucidate key aspects of plant parasitism by a cyst nematode.</title>
        <authorList>
            <person name="Cotton J.A."/>
            <person name="Lilley C.J."/>
            <person name="Jones L.M."/>
            <person name="Kikuchi T."/>
            <person name="Reid A.J."/>
            <person name="Thorpe P."/>
            <person name="Tsai I.J."/>
            <person name="Beasley H."/>
            <person name="Blok V."/>
            <person name="Cock P.J.A."/>
            <person name="Van den Akker S.E."/>
            <person name="Holroyd N."/>
            <person name="Hunt M."/>
            <person name="Mantelin S."/>
            <person name="Naghra H."/>
            <person name="Pain A."/>
            <person name="Palomares-Rius J.E."/>
            <person name="Zarowiecki M."/>
            <person name="Berriman M."/>
            <person name="Jones J.T."/>
            <person name="Urwin P.E."/>
        </authorList>
    </citation>
    <scope>NUCLEOTIDE SEQUENCE [LARGE SCALE GENOMIC DNA]</scope>
    <source>
        <strain evidence="2">Lindley</strain>
    </source>
</reference>
<dbReference type="AlphaFoldDB" id="A0A183BUD2"/>
<reference evidence="3" key="3">
    <citation type="submission" date="2016-06" db="UniProtKB">
        <authorList>
            <consortium name="WormBaseParasite"/>
        </authorList>
    </citation>
    <scope>IDENTIFICATION</scope>
</reference>
<evidence type="ECO:0000313" key="3">
    <source>
        <dbReference type="WBParaSite" id="GPLIN_000421800"/>
    </source>
</evidence>
<sequence>MVTKISEPIPVDQQRSANLNVPHQCKLLNEPPIVLLGAGSFNCGGGVAGTARRRSRSPGSRRSAHSIQQQPIRVQHQHPVAAVAGNGIYAQFGDRRPSLREHRHFGTNGRN</sequence>
<evidence type="ECO:0000313" key="2">
    <source>
        <dbReference type="Proteomes" id="UP000050741"/>
    </source>
</evidence>
<feature type="region of interest" description="Disordered" evidence="1">
    <location>
        <begin position="47"/>
        <end position="75"/>
    </location>
</feature>
<evidence type="ECO:0000256" key="1">
    <source>
        <dbReference type="SAM" id="MobiDB-lite"/>
    </source>
</evidence>
<protein>
    <submittedName>
        <fullName evidence="3">Uncharacterized protein</fullName>
    </submittedName>
</protein>
<organism evidence="2 3">
    <name type="scientific">Globodera pallida</name>
    <name type="common">Potato cyst nematode worm</name>
    <name type="synonym">Heterodera pallida</name>
    <dbReference type="NCBI Taxonomy" id="36090"/>
    <lineage>
        <taxon>Eukaryota</taxon>
        <taxon>Metazoa</taxon>
        <taxon>Ecdysozoa</taxon>
        <taxon>Nematoda</taxon>
        <taxon>Chromadorea</taxon>
        <taxon>Rhabditida</taxon>
        <taxon>Tylenchina</taxon>
        <taxon>Tylenchomorpha</taxon>
        <taxon>Tylenchoidea</taxon>
        <taxon>Heteroderidae</taxon>
        <taxon>Heteroderinae</taxon>
        <taxon>Globodera</taxon>
    </lineage>
</organism>
<dbReference type="WBParaSite" id="GPLIN_000421800">
    <property type="protein sequence ID" value="GPLIN_000421800"/>
    <property type="gene ID" value="GPLIN_000421800"/>
</dbReference>